<dbReference type="InterPro" id="IPR019885">
    <property type="entry name" value="Tscrpt_reg_HTH_AsnC-type_CS"/>
</dbReference>
<dbReference type="InterPro" id="IPR011008">
    <property type="entry name" value="Dimeric_a/b-barrel"/>
</dbReference>
<organism evidence="5 6">
    <name type="scientific">Lentibacillus cibarius</name>
    <dbReference type="NCBI Taxonomy" id="2583219"/>
    <lineage>
        <taxon>Bacteria</taxon>
        <taxon>Bacillati</taxon>
        <taxon>Bacillota</taxon>
        <taxon>Bacilli</taxon>
        <taxon>Bacillales</taxon>
        <taxon>Bacillaceae</taxon>
        <taxon>Lentibacillus</taxon>
    </lineage>
</organism>
<keyword evidence="1" id="KW-0805">Transcription regulation</keyword>
<dbReference type="InterPro" id="IPR019887">
    <property type="entry name" value="Tscrpt_reg_AsnC/Lrp_C"/>
</dbReference>
<evidence type="ECO:0000256" key="3">
    <source>
        <dbReference type="ARBA" id="ARBA00023163"/>
    </source>
</evidence>
<dbReference type="SUPFAM" id="SSF46785">
    <property type="entry name" value="Winged helix' DNA-binding domain"/>
    <property type="match status" value="1"/>
</dbReference>
<dbReference type="SMART" id="SM00344">
    <property type="entry name" value="HTH_ASNC"/>
    <property type="match status" value="1"/>
</dbReference>
<keyword evidence="2" id="KW-0238">DNA-binding</keyword>
<dbReference type="GO" id="GO:0043200">
    <property type="term" value="P:response to amino acid"/>
    <property type="evidence" value="ECO:0007669"/>
    <property type="project" value="TreeGrafter"/>
</dbReference>
<proteinExistence type="predicted"/>
<dbReference type="SUPFAM" id="SSF54909">
    <property type="entry name" value="Dimeric alpha+beta barrel"/>
    <property type="match status" value="1"/>
</dbReference>
<sequence length="152" mass="17292">MKSDYFDEIDKIIINELVDDGRISYVELAEKVGLSRVAVKDRINNLKNKGVIEKFTVVVNSEKFGKKVSAFFEVDVEPMQLQKVAQNLADNPAVASIYQMTGPSTLHMHVLVEDFKMLETFINDELYSVEGITRVESSVILKRFKSRNGFKL</sequence>
<gene>
    <name evidence="5" type="ORF">FH966_01970</name>
</gene>
<keyword evidence="6" id="KW-1185">Reference proteome</keyword>
<dbReference type="InterPro" id="IPR036388">
    <property type="entry name" value="WH-like_DNA-bd_sf"/>
</dbReference>
<keyword evidence="3" id="KW-0804">Transcription</keyword>
<comment type="caution">
    <text evidence="5">The sequence shown here is derived from an EMBL/GenBank/DDBJ whole genome shotgun (WGS) entry which is preliminary data.</text>
</comment>
<feature type="domain" description="HTH asnC-type" evidence="4">
    <location>
        <begin position="6"/>
        <end position="67"/>
    </location>
</feature>
<dbReference type="GO" id="GO:0005829">
    <property type="term" value="C:cytosol"/>
    <property type="evidence" value="ECO:0007669"/>
    <property type="project" value="TreeGrafter"/>
</dbReference>
<dbReference type="Proteomes" id="UP000319280">
    <property type="component" value="Unassembled WGS sequence"/>
</dbReference>
<accession>A0A549YFC4</accession>
<dbReference type="PANTHER" id="PTHR30154">
    <property type="entry name" value="LEUCINE-RESPONSIVE REGULATORY PROTEIN"/>
    <property type="match status" value="1"/>
</dbReference>
<dbReference type="PROSITE" id="PS00519">
    <property type="entry name" value="HTH_ASNC_1"/>
    <property type="match status" value="1"/>
</dbReference>
<evidence type="ECO:0000256" key="2">
    <source>
        <dbReference type="ARBA" id="ARBA00023125"/>
    </source>
</evidence>
<dbReference type="Gene3D" id="1.10.10.10">
    <property type="entry name" value="Winged helix-like DNA-binding domain superfamily/Winged helix DNA-binding domain"/>
    <property type="match status" value="1"/>
</dbReference>
<protein>
    <submittedName>
        <fullName evidence="5">Lrp/AsnC family transcriptional regulator</fullName>
    </submittedName>
</protein>
<dbReference type="PANTHER" id="PTHR30154:SF34">
    <property type="entry name" value="TRANSCRIPTIONAL REGULATOR AZLB"/>
    <property type="match status" value="1"/>
</dbReference>
<dbReference type="AlphaFoldDB" id="A0A549YFC4"/>
<dbReference type="GO" id="GO:0043565">
    <property type="term" value="F:sequence-specific DNA binding"/>
    <property type="evidence" value="ECO:0007669"/>
    <property type="project" value="InterPro"/>
</dbReference>
<evidence type="ECO:0000259" key="4">
    <source>
        <dbReference type="PROSITE" id="PS50956"/>
    </source>
</evidence>
<evidence type="ECO:0000313" key="5">
    <source>
        <dbReference type="EMBL" id="TRM10584.1"/>
    </source>
</evidence>
<dbReference type="Pfam" id="PF01037">
    <property type="entry name" value="AsnC_trans_reg"/>
    <property type="match status" value="1"/>
</dbReference>
<dbReference type="PRINTS" id="PR00033">
    <property type="entry name" value="HTHASNC"/>
</dbReference>
<dbReference type="InterPro" id="IPR019888">
    <property type="entry name" value="Tscrpt_reg_AsnC-like"/>
</dbReference>
<evidence type="ECO:0000313" key="6">
    <source>
        <dbReference type="Proteomes" id="UP000319280"/>
    </source>
</evidence>
<dbReference type="Gene3D" id="3.30.70.920">
    <property type="match status" value="1"/>
</dbReference>
<name>A0A549YFC4_9BACI</name>
<reference evidence="5 6" key="1">
    <citation type="submission" date="2019-07" db="EMBL/GenBank/DDBJ databases">
        <title>Genomic analysis of Lentibacillus sp. NKC851-2.</title>
        <authorList>
            <person name="Oh Y.J."/>
        </authorList>
    </citation>
    <scope>NUCLEOTIDE SEQUENCE [LARGE SCALE GENOMIC DNA]</scope>
    <source>
        <strain evidence="5 6">NKC851-2</strain>
    </source>
</reference>
<dbReference type="EMBL" id="VJMZ01000001">
    <property type="protein sequence ID" value="TRM10584.1"/>
    <property type="molecule type" value="Genomic_DNA"/>
</dbReference>
<dbReference type="InterPro" id="IPR000485">
    <property type="entry name" value="AsnC-type_HTH_dom"/>
</dbReference>
<dbReference type="InterPro" id="IPR036390">
    <property type="entry name" value="WH_DNA-bd_sf"/>
</dbReference>
<evidence type="ECO:0000256" key="1">
    <source>
        <dbReference type="ARBA" id="ARBA00023015"/>
    </source>
</evidence>
<dbReference type="RefSeq" id="WP_142789869.1">
    <property type="nucleotide sequence ID" value="NZ_VJMZ01000001.1"/>
</dbReference>
<dbReference type="Pfam" id="PF13412">
    <property type="entry name" value="HTH_24"/>
    <property type="match status" value="1"/>
</dbReference>
<dbReference type="PROSITE" id="PS50956">
    <property type="entry name" value="HTH_ASNC_2"/>
    <property type="match status" value="1"/>
</dbReference>